<dbReference type="PANTHER" id="PTHR37691">
    <property type="entry name" value="BLR3518 PROTEIN"/>
    <property type="match status" value="1"/>
</dbReference>
<organism evidence="2">
    <name type="scientific">uncultured bacterium ws406H10</name>
    <dbReference type="NCBI Taxonomy" id="1131831"/>
    <lineage>
        <taxon>Bacteria</taxon>
        <taxon>environmental samples</taxon>
    </lineage>
</organism>
<proteinExistence type="predicted"/>
<feature type="chain" id="PRO_5003654034" evidence="1">
    <location>
        <begin position="24"/>
        <end position="147"/>
    </location>
</feature>
<protein>
    <submittedName>
        <fullName evidence="2">Secreted protein containing DUF1791</fullName>
    </submittedName>
</protein>
<gene>
    <name evidence="2" type="ORF">ws406H10_0014</name>
</gene>
<evidence type="ECO:0000313" key="2">
    <source>
        <dbReference type="EMBL" id="AFI78726.1"/>
    </source>
</evidence>
<evidence type="ECO:0000256" key="1">
    <source>
        <dbReference type="SAM" id="SignalP"/>
    </source>
</evidence>
<dbReference type="PANTHER" id="PTHR37691:SF1">
    <property type="entry name" value="BLR3518 PROTEIN"/>
    <property type="match status" value="1"/>
</dbReference>
<name>I1X5F1_9BACT</name>
<feature type="signal peptide" evidence="1">
    <location>
        <begin position="1"/>
        <end position="23"/>
    </location>
</feature>
<dbReference type="Gene3D" id="3.40.1260.10">
    <property type="entry name" value="DsrEFH-like"/>
    <property type="match status" value="1"/>
</dbReference>
<sequence length="147" mass="16169">MKFLTKSILTVFAALAMAFPALAAEGVHKLVLQISDNDKQKMNTVLNVAANVSRHYSEKGEEIDIKIVAFNAGLHMLRPDTSPVKDRMMSFGQSMPNVEFQACNNTRHAMQKKSGKDVPIFEFAEVVPAGVVSIMELDEAGYSVVRP</sequence>
<dbReference type="EMBL" id="JQ256789">
    <property type="protein sequence ID" value="AFI78726.1"/>
    <property type="molecule type" value="Genomic_DNA"/>
</dbReference>
<dbReference type="SUPFAM" id="SSF75169">
    <property type="entry name" value="DsrEFH-like"/>
    <property type="match status" value="1"/>
</dbReference>
<accession>I1X5F1</accession>
<dbReference type="AlphaFoldDB" id="I1X5F1"/>
<keyword evidence="1" id="KW-0732">Signal</keyword>
<reference evidence="2" key="1">
    <citation type="journal article" date="2012" name="ISME J.">
        <title>Roseobacter clade bacteria are abundant in coastal sediments and encode a novel combination of sulfur oxidation genes.</title>
        <authorList>
            <person name="Lenk S."/>
            <person name="Moraru C."/>
            <person name="Hahnke S."/>
            <person name="Arnds J."/>
            <person name="Richter M."/>
            <person name="Kube M."/>
            <person name="Reinhardt R."/>
            <person name="Brinkhoff T."/>
            <person name="Harder J."/>
            <person name="Amann R."/>
            <person name="Mussmann M."/>
        </authorList>
    </citation>
    <scope>NUCLEOTIDE SEQUENCE</scope>
</reference>
<dbReference type="InterPro" id="IPR027396">
    <property type="entry name" value="DsrEFH-like"/>
</dbReference>